<evidence type="ECO:0000259" key="17">
    <source>
        <dbReference type="PROSITE" id="PS50011"/>
    </source>
</evidence>
<keyword evidence="11 16" id="KW-0472">Membrane</keyword>
<feature type="compositionally biased region" description="Pro residues" evidence="15">
    <location>
        <begin position="40"/>
        <end position="59"/>
    </location>
</feature>
<keyword evidence="3" id="KW-1003">Cell membrane</keyword>
<dbReference type="Gene3D" id="3.30.200.20">
    <property type="entry name" value="Phosphorylase Kinase, domain 1"/>
    <property type="match status" value="1"/>
</dbReference>
<dbReference type="GO" id="GO:0005886">
    <property type="term" value="C:plasma membrane"/>
    <property type="evidence" value="ECO:0007669"/>
    <property type="project" value="UniProtKB-SubCell"/>
</dbReference>
<evidence type="ECO:0000256" key="13">
    <source>
        <dbReference type="ARBA" id="ARBA00048679"/>
    </source>
</evidence>
<evidence type="ECO:0000256" key="2">
    <source>
        <dbReference type="ARBA" id="ARBA00012513"/>
    </source>
</evidence>
<dbReference type="FunFam" id="1.10.510.10:FF:000173">
    <property type="entry name" value="proline-rich receptor-like protein kinase PERK8"/>
    <property type="match status" value="1"/>
</dbReference>
<dbReference type="PANTHER" id="PTHR47982">
    <property type="entry name" value="PROLINE-RICH RECEPTOR-LIKE PROTEIN KINASE PERK4"/>
    <property type="match status" value="1"/>
</dbReference>
<evidence type="ECO:0000256" key="6">
    <source>
        <dbReference type="ARBA" id="ARBA00022692"/>
    </source>
</evidence>
<keyword evidence="6 16" id="KW-0812">Transmembrane</keyword>
<evidence type="ECO:0000256" key="3">
    <source>
        <dbReference type="ARBA" id="ARBA00022475"/>
    </source>
</evidence>
<keyword evidence="9 14" id="KW-0067">ATP-binding</keyword>
<evidence type="ECO:0000256" key="8">
    <source>
        <dbReference type="ARBA" id="ARBA00022777"/>
    </source>
</evidence>
<organism evidence="18 19">
    <name type="scientific">Carpinus fangiana</name>
    <dbReference type="NCBI Taxonomy" id="176857"/>
    <lineage>
        <taxon>Eukaryota</taxon>
        <taxon>Viridiplantae</taxon>
        <taxon>Streptophyta</taxon>
        <taxon>Embryophyta</taxon>
        <taxon>Tracheophyta</taxon>
        <taxon>Spermatophyta</taxon>
        <taxon>Magnoliopsida</taxon>
        <taxon>eudicotyledons</taxon>
        <taxon>Gunneridae</taxon>
        <taxon>Pentapetalae</taxon>
        <taxon>rosids</taxon>
        <taxon>fabids</taxon>
        <taxon>Fagales</taxon>
        <taxon>Betulaceae</taxon>
        <taxon>Carpinus</taxon>
    </lineage>
</organism>
<dbReference type="SMART" id="SM00220">
    <property type="entry name" value="S_TKc"/>
    <property type="match status" value="1"/>
</dbReference>
<evidence type="ECO:0000256" key="12">
    <source>
        <dbReference type="ARBA" id="ARBA00047899"/>
    </source>
</evidence>
<evidence type="ECO:0000256" key="14">
    <source>
        <dbReference type="PROSITE-ProRule" id="PRU10141"/>
    </source>
</evidence>
<feature type="compositionally biased region" description="Pro residues" evidence="15">
    <location>
        <begin position="72"/>
        <end position="174"/>
    </location>
</feature>
<keyword evidence="4" id="KW-0723">Serine/threonine-protein kinase</keyword>
<proteinExistence type="predicted"/>
<dbReference type="PROSITE" id="PS00107">
    <property type="entry name" value="PROTEIN_KINASE_ATP"/>
    <property type="match status" value="1"/>
</dbReference>
<dbReference type="Gene3D" id="1.10.510.10">
    <property type="entry name" value="Transferase(Phosphotransferase) domain 1"/>
    <property type="match status" value="1"/>
</dbReference>
<dbReference type="InterPro" id="IPR017441">
    <property type="entry name" value="Protein_kinase_ATP_BS"/>
</dbReference>
<evidence type="ECO:0000256" key="16">
    <source>
        <dbReference type="SAM" id="Phobius"/>
    </source>
</evidence>
<feature type="compositionally biased region" description="Low complexity" evidence="15">
    <location>
        <begin position="1"/>
        <end position="17"/>
    </location>
</feature>
<evidence type="ECO:0000313" key="19">
    <source>
        <dbReference type="Proteomes" id="UP000327013"/>
    </source>
</evidence>
<dbReference type="InterPro" id="IPR011009">
    <property type="entry name" value="Kinase-like_dom_sf"/>
</dbReference>
<gene>
    <name evidence="18" type="ORF">FH972_013341</name>
</gene>
<dbReference type="SUPFAM" id="SSF56112">
    <property type="entry name" value="Protein kinase-like (PK-like)"/>
    <property type="match status" value="1"/>
</dbReference>
<feature type="binding site" evidence="14">
    <location>
        <position position="358"/>
    </location>
    <ligand>
        <name>ATP</name>
        <dbReference type="ChEBI" id="CHEBI:30616"/>
    </ligand>
</feature>
<protein>
    <recommendedName>
        <fullName evidence="2">non-specific serine/threonine protein kinase</fullName>
        <ecNumber evidence="2">2.7.11.1</ecNumber>
    </recommendedName>
</protein>
<dbReference type="PANTHER" id="PTHR47982:SF22">
    <property type="entry name" value="PROLINE-RICH RECEPTOR-LIKE PROTEIN KINASE PERK14"/>
    <property type="match status" value="1"/>
</dbReference>
<name>A0A5N6R9W4_9ROSI</name>
<dbReference type="OrthoDB" id="4062651at2759"/>
<dbReference type="GO" id="GO:0005524">
    <property type="term" value="F:ATP binding"/>
    <property type="evidence" value="ECO:0007669"/>
    <property type="project" value="UniProtKB-UniRule"/>
</dbReference>
<evidence type="ECO:0000256" key="15">
    <source>
        <dbReference type="SAM" id="MobiDB-lite"/>
    </source>
</evidence>
<evidence type="ECO:0000256" key="1">
    <source>
        <dbReference type="ARBA" id="ARBA00004162"/>
    </source>
</evidence>
<feature type="domain" description="Protein kinase" evidence="17">
    <location>
        <begin position="330"/>
        <end position="612"/>
    </location>
</feature>
<evidence type="ECO:0000256" key="9">
    <source>
        <dbReference type="ARBA" id="ARBA00022840"/>
    </source>
</evidence>
<evidence type="ECO:0000256" key="11">
    <source>
        <dbReference type="ARBA" id="ARBA00023136"/>
    </source>
</evidence>
<dbReference type="GO" id="GO:0004674">
    <property type="term" value="F:protein serine/threonine kinase activity"/>
    <property type="evidence" value="ECO:0007669"/>
    <property type="project" value="UniProtKB-KW"/>
</dbReference>
<dbReference type="FunFam" id="3.30.200.20:FF:000212">
    <property type="entry name" value="Proline-rich receptor-like protein kinase PERK8"/>
    <property type="match status" value="1"/>
</dbReference>
<accession>A0A5N6R9W4</accession>
<dbReference type="PROSITE" id="PS50011">
    <property type="entry name" value="PROTEIN_KINASE_DOM"/>
    <property type="match status" value="1"/>
</dbReference>
<keyword evidence="7 14" id="KW-0547">Nucleotide-binding</keyword>
<comment type="subcellular location">
    <subcellularLocation>
        <location evidence="1">Cell membrane</location>
        <topology evidence="1">Single-pass membrane protein</topology>
    </subcellularLocation>
</comment>
<evidence type="ECO:0000256" key="10">
    <source>
        <dbReference type="ARBA" id="ARBA00022989"/>
    </source>
</evidence>
<sequence>MSSSSSEEAPAPYVSPSLATRLSSPPAVADDTSSPQIAPTSPPPSLPPVSLPPPPPPPQAVASPPTNSEPPLTSPPLPLPATPTPPVISPPSPSLPPPPPPSVTATPPISPPQLPPQPPPQLPSQPPPPPLILTSPPISPPPPATPLRPTLSPPPTSAPPLLPTPPPPRKPTLAPPFTKRPSGSPPPSALASPPPPPASSQAPKFLTSPPEPPPLVNRSLPVKPAINGHFHLSAGLAVGFLTGVIFLVIIAFALLFVCCQYRRKKNQGHVEDHYKLHGLAPKGALMLKVLPNPGMSSSEGSGSENPIPPALSLSRGTITYDQLLVATNGFSETNLLGQGGFGYVHKGILPSGQQIAVKQLKKDSGQGEREFQAEIETISRVHHKHLVSLLGYCVTGAERLLVYEFVPNNTLEFHLHGEGRPVFEWAARMRIAIGSAKGIAYLHEDCNPAIIHRDIKASNILLDFRFEAKVSDFGLAKIFSDTNPSVTHISTRVVGTFGYLAPEYASSGKVTDKSDVYSYGVMLLELITGRPPISKIDSSRNEGLVGWARPLLSQALEDGNFDALVDPRLLSNYNTSEMAIMVACAAACVRHSAWLRPRMSQIVHALEGHVSLMDLDQGMPPGLGSLYGYSGSSNFDAQKCMEEMKKFSMALESQEYGFSKYSESTSEYGLDPSDSSSEFQHNLRSR</sequence>
<comment type="catalytic activity">
    <reaction evidence="12">
        <text>L-threonyl-[protein] + ATP = O-phospho-L-threonyl-[protein] + ADP + H(+)</text>
        <dbReference type="Rhea" id="RHEA:46608"/>
        <dbReference type="Rhea" id="RHEA-COMP:11060"/>
        <dbReference type="Rhea" id="RHEA-COMP:11605"/>
        <dbReference type="ChEBI" id="CHEBI:15378"/>
        <dbReference type="ChEBI" id="CHEBI:30013"/>
        <dbReference type="ChEBI" id="CHEBI:30616"/>
        <dbReference type="ChEBI" id="CHEBI:61977"/>
        <dbReference type="ChEBI" id="CHEBI:456216"/>
        <dbReference type="EC" id="2.7.11.1"/>
    </reaction>
</comment>
<comment type="catalytic activity">
    <reaction evidence="13">
        <text>L-seryl-[protein] + ATP = O-phospho-L-seryl-[protein] + ADP + H(+)</text>
        <dbReference type="Rhea" id="RHEA:17989"/>
        <dbReference type="Rhea" id="RHEA-COMP:9863"/>
        <dbReference type="Rhea" id="RHEA-COMP:11604"/>
        <dbReference type="ChEBI" id="CHEBI:15378"/>
        <dbReference type="ChEBI" id="CHEBI:29999"/>
        <dbReference type="ChEBI" id="CHEBI:30616"/>
        <dbReference type="ChEBI" id="CHEBI:83421"/>
        <dbReference type="ChEBI" id="CHEBI:456216"/>
        <dbReference type="EC" id="2.7.11.1"/>
    </reaction>
</comment>
<dbReference type="InterPro" id="IPR008271">
    <property type="entry name" value="Ser/Thr_kinase_AS"/>
</dbReference>
<evidence type="ECO:0000313" key="18">
    <source>
        <dbReference type="EMBL" id="KAE8056578.1"/>
    </source>
</evidence>
<dbReference type="InterPro" id="IPR000719">
    <property type="entry name" value="Prot_kinase_dom"/>
</dbReference>
<keyword evidence="8" id="KW-0418">Kinase</keyword>
<feature type="region of interest" description="Disordered" evidence="15">
    <location>
        <begin position="663"/>
        <end position="686"/>
    </location>
</feature>
<evidence type="ECO:0000256" key="7">
    <source>
        <dbReference type="ARBA" id="ARBA00022741"/>
    </source>
</evidence>
<keyword evidence="19" id="KW-1185">Reference proteome</keyword>
<keyword evidence="5" id="KW-0808">Transferase</keyword>
<dbReference type="PROSITE" id="PS00108">
    <property type="entry name" value="PROTEIN_KINASE_ST"/>
    <property type="match status" value="1"/>
</dbReference>
<dbReference type="AlphaFoldDB" id="A0A5N6R9W4"/>
<feature type="transmembrane region" description="Helical" evidence="16">
    <location>
        <begin position="230"/>
        <end position="257"/>
    </location>
</feature>
<dbReference type="EC" id="2.7.11.1" evidence="2"/>
<dbReference type="InterPro" id="IPR047117">
    <property type="entry name" value="PERK1-13-like"/>
</dbReference>
<feature type="compositionally biased region" description="Pro residues" evidence="15">
    <location>
        <begin position="183"/>
        <end position="198"/>
    </location>
</feature>
<evidence type="ECO:0000256" key="5">
    <source>
        <dbReference type="ARBA" id="ARBA00022679"/>
    </source>
</evidence>
<dbReference type="EMBL" id="CM017325">
    <property type="protein sequence ID" value="KAE8056578.1"/>
    <property type="molecule type" value="Genomic_DNA"/>
</dbReference>
<dbReference type="Pfam" id="PF00069">
    <property type="entry name" value="Pkinase"/>
    <property type="match status" value="1"/>
</dbReference>
<dbReference type="Proteomes" id="UP000327013">
    <property type="component" value="Chromosome 5"/>
</dbReference>
<feature type="region of interest" description="Disordered" evidence="15">
    <location>
        <begin position="1"/>
        <end position="216"/>
    </location>
</feature>
<reference evidence="18 19" key="1">
    <citation type="submission" date="2019-06" db="EMBL/GenBank/DDBJ databases">
        <title>A chromosomal-level reference genome of Carpinus fangiana (Coryloideae, Betulaceae).</title>
        <authorList>
            <person name="Yang X."/>
            <person name="Wang Z."/>
            <person name="Zhang L."/>
            <person name="Hao G."/>
            <person name="Liu J."/>
            <person name="Yang Y."/>
        </authorList>
    </citation>
    <scope>NUCLEOTIDE SEQUENCE [LARGE SCALE GENOMIC DNA]</scope>
    <source>
        <strain evidence="18">Cfa_2016G</strain>
        <tissue evidence="18">Leaf</tissue>
    </source>
</reference>
<feature type="compositionally biased region" description="Low complexity" evidence="15">
    <location>
        <begin position="60"/>
        <end position="71"/>
    </location>
</feature>
<evidence type="ECO:0000256" key="4">
    <source>
        <dbReference type="ARBA" id="ARBA00022527"/>
    </source>
</evidence>
<keyword evidence="10 16" id="KW-1133">Transmembrane helix</keyword>